<evidence type="ECO:0000313" key="6">
    <source>
        <dbReference type="Proteomes" id="UP000664357"/>
    </source>
</evidence>
<dbReference type="RefSeq" id="WP_207704577.1">
    <property type="nucleotide sequence ID" value="NZ_JAFREL020000004.1"/>
</dbReference>
<evidence type="ECO:0000256" key="3">
    <source>
        <dbReference type="ARBA" id="ARBA00023163"/>
    </source>
</evidence>
<comment type="caution">
    <text evidence="5">The sequence shown here is derived from an EMBL/GenBank/DDBJ whole genome shotgun (WGS) entry which is preliminary data.</text>
</comment>
<keyword evidence="6" id="KW-1185">Reference proteome</keyword>
<evidence type="ECO:0000313" key="5">
    <source>
        <dbReference type="EMBL" id="MEO1772059.1"/>
    </source>
</evidence>
<dbReference type="InterPro" id="IPR003313">
    <property type="entry name" value="AraC-bd"/>
</dbReference>
<dbReference type="InterPro" id="IPR020449">
    <property type="entry name" value="Tscrpt_reg_AraC-type_HTH"/>
</dbReference>
<dbReference type="SMART" id="SM00342">
    <property type="entry name" value="HTH_ARAC"/>
    <property type="match status" value="1"/>
</dbReference>
<dbReference type="CDD" id="cd06986">
    <property type="entry name" value="cupin_MmsR-like_N"/>
    <property type="match status" value="1"/>
</dbReference>
<evidence type="ECO:0000259" key="4">
    <source>
        <dbReference type="PROSITE" id="PS01124"/>
    </source>
</evidence>
<reference evidence="5 6" key="2">
    <citation type="submission" date="2024-02" db="EMBL/GenBank/DDBJ databases">
        <title>The Genome Sequence of Enterococcus sp. DIV0159.</title>
        <authorList>
            <person name="Earl A."/>
            <person name="Manson A."/>
            <person name="Gilmore M."/>
            <person name="Sanders J."/>
            <person name="Shea T."/>
            <person name="Howe W."/>
            <person name="Livny J."/>
            <person name="Cuomo C."/>
            <person name="Neafsey D."/>
            <person name="Birren B."/>
        </authorList>
    </citation>
    <scope>NUCLEOTIDE SEQUENCE [LARGE SCALE GENOMIC DNA]</scope>
    <source>
        <strain evidence="5 6">665A</strain>
    </source>
</reference>
<dbReference type="SUPFAM" id="SSF46689">
    <property type="entry name" value="Homeodomain-like"/>
    <property type="match status" value="2"/>
</dbReference>
<dbReference type="InterPro" id="IPR018060">
    <property type="entry name" value="HTH_AraC"/>
</dbReference>
<dbReference type="PROSITE" id="PS00041">
    <property type="entry name" value="HTH_ARAC_FAMILY_1"/>
    <property type="match status" value="1"/>
</dbReference>
<dbReference type="InterPro" id="IPR009057">
    <property type="entry name" value="Homeodomain-like_sf"/>
</dbReference>
<keyword evidence="2" id="KW-0238">DNA-binding</keyword>
<sequence length="289" mass="33113">MEKTFVKTYAFDTQKDLRLLYTGKAICGALHSFGPAVRPNHIVHIVTSGNGSYHVDGQVYPVKEGQGFLIPPDKRTFYQADRESPWSYYWMAFSGEMATFYLEGLGLDAKHPIFKIDQMDQLVAIIETTFSFEDTSIQSELMLSSLLYKFLSLLQQSNTSTVAVNKSVNPHVQYAIDYIKSNYATDLTVKNLAEALSLNRSYLSTIFKSEMQTTLQQYITEYRLTRAAELLGISQLRIEDVSEYSGYKDPLVFAKAFKRKFGKTPSQYRKSEQERQKLFEHSSFLVDHE</sequence>
<protein>
    <recommendedName>
        <fullName evidence="4">HTH araC/xylS-type domain-containing protein</fullName>
    </recommendedName>
</protein>
<evidence type="ECO:0000256" key="1">
    <source>
        <dbReference type="ARBA" id="ARBA00023015"/>
    </source>
</evidence>
<feature type="domain" description="HTH araC/xylS-type" evidence="4">
    <location>
        <begin position="173"/>
        <end position="271"/>
    </location>
</feature>
<dbReference type="PANTHER" id="PTHR43280">
    <property type="entry name" value="ARAC-FAMILY TRANSCRIPTIONAL REGULATOR"/>
    <property type="match status" value="1"/>
</dbReference>
<dbReference type="Proteomes" id="UP000664357">
    <property type="component" value="Unassembled WGS sequence"/>
</dbReference>
<dbReference type="SUPFAM" id="SSF51215">
    <property type="entry name" value="Regulatory protein AraC"/>
    <property type="match status" value="1"/>
</dbReference>
<organism evidence="5 6">
    <name type="scientific">Candidatus Enterococcus ferrettii</name>
    <dbReference type="NCBI Taxonomy" id="2815324"/>
    <lineage>
        <taxon>Bacteria</taxon>
        <taxon>Bacillati</taxon>
        <taxon>Bacillota</taxon>
        <taxon>Bacilli</taxon>
        <taxon>Lactobacillales</taxon>
        <taxon>Enterococcaceae</taxon>
        <taxon>Enterococcus</taxon>
    </lineage>
</organism>
<keyword evidence="1" id="KW-0805">Transcription regulation</keyword>
<proteinExistence type="predicted"/>
<dbReference type="Gene3D" id="2.60.120.280">
    <property type="entry name" value="Regulatory protein AraC"/>
    <property type="match status" value="1"/>
</dbReference>
<dbReference type="PRINTS" id="PR00032">
    <property type="entry name" value="HTHARAC"/>
</dbReference>
<dbReference type="PROSITE" id="PS01124">
    <property type="entry name" value="HTH_ARAC_FAMILY_2"/>
    <property type="match status" value="1"/>
</dbReference>
<dbReference type="Pfam" id="PF02311">
    <property type="entry name" value="AraC_binding"/>
    <property type="match status" value="1"/>
</dbReference>
<dbReference type="EMBL" id="JAFREL020000004">
    <property type="protein sequence ID" value="MEO1772059.1"/>
    <property type="molecule type" value="Genomic_DNA"/>
</dbReference>
<accession>A0ABV0EWV1</accession>
<reference evidence="5 6" key="1">
    <citation type="submission" date="2021-03" db="EMBL/GenBank/DDBJ databases">
        <authorList>
            <person name="Gilmore M.S."/>
            <person name="Schwartzman J."/>
            <person name="Van Tyne D."/>
            <person name="Martin M."/>
            <person name="Earl A.M."/>
            <person name="Manson A.L."/>
            <person name="Straub T."/>
            <person name="Salamzade R."/>
            <person name="Saavedra J."/>
            <person name="Lebreton F."/>
            <person name="Prichula J."/>
            <person name="Schaufler K."/>
            <person name="Gaca A."/>
            <person name="Sgardioli B."/>
            <person name="Wagenaar J."/>
            <person name="Strong T."/>
        </authorList>
    </citation>
    <scope>NUCLEOTIDE SEQUENCE [LARGE SCALE GENOMIC DNA]</scope>
    <source>
        <strain evidence="5 6">665A</strain>
    </source>
</reference>
<dbReference type="Gene3D" id="1.10.10.60">
    <property type="entry name" value="Homeodomain-like"/>
    <property type="match status" value="2"/>
</dbReference>
<name>A0ABV0EWV1_9ENTE</name>
<dbReference type="Pfam" id="PF12833">
    <property type="entry name" value="HTH_18"/>
    <property type="match status" value="1"/>
</dbReference>
<dbReference type="PANTHER" id="PTHR43280:SF30">
    <property type="entry name" value="MMSAB OPERON REGULATORY PROTEIN"/>
    <property type="match status" value="1"/>
</dbReference>
<dbReference type="InterPro" id="IPR037923">
    <property type="entry name" value="HTH-like"/>
</dbReference>
<dbReference type="InterPro" id="IPR018062">
    <property type="entry name" value="HTH_AraC-typ_CS"/>
</dbReference>
<evidence type="ECO:0000256" key="2">
    <source>
        <dbReference type="ARBA" id="ARBA00023125"/>
    </source>
</evidence>
<gene>
    <name evidence="5" type="ORF">JZO67_004041</name>
</gene>
<keyword evidence="3" id="KW-0804">Transcription</keyword>